<dbReference type="InterPro" id="IPR039424">
    <property type="entry name" value="SBP_5"/>
</dbReference>
<dbReference type="InterPro" id="IPR006311">
    <property type="entry name" value="TAT_signal"/>
</dbReference>
<dbReference type="Proteomes" id="UP000287547">
    <property type="component" value="Unassembled WGS sequence"/>
</dbReference>
<evidence type="ECO:0000313" key="3">
    <source>
        <dbReference type="Proteomes" id="UP000287547"/>
    </source>
</evidence>
<dbReference type="Gene3D" id="3.10.105.10">
    <property type="entry name" value="Dipeptide-binding Protein, Domain 3"/>
    <property type="match status" value="1"/>
</dbReference>
<evidence type="ECO:0000313" key="2">
    <source>
        <dbReference type="EMBL" id="RSM69670.1"/>
    </source>
</evidence>
<dbReference type="OrthoDB" id="9046151at2"/>
<protein>
    <submittedName>
        <fullName evidence="2">ABC transporter substrate-binding protein</fullName>
    </submittedName>
</protein>
<gene>
    <name evidence="2" type="ORF">DMH04_45985</name>
</gene>
<proteinExistence type="predicted"/>
<dbReference type="PANTHER" id="PTHR30290:SF65">
    <property type="entry name" value="MONOACYL PHOSPHATIDYLINOSITOL TETRAMANNOSIDE-BINDING PROTEIN LPQW-RELATED"/>
    <property type="match status" value="1"/>
</dbReference>
<dbReference type="Gene3D" id="3.40.190.10">
    <property type="entry name" value="Periplasmic binding protein-like II"/>
    <property type="match status" value="1"/>
</dbReference>
<dbReference type="GO" id="GO:0042597">
    <property type="term" value="C:periplasmic space"/>
    <property type="evidence" value="ECO:0007669"/>
    <property type="project" value="UniProtKB-ARBA"/>
</dbReference>
<dbReference type="GO" id="GO:1904680">
    <property type="term" value="F:peptide transmembrane transporter activity"/>
    <property type="evidence" value="ECO:0007669"/>
    <property type="project" value="TreeGrafter"/>
</dbReference>
<dbReference type="GO" id="GO:0015833">
    <property type="term" value="P:peptide transport"/>
    <property type="evidence" value="ECO:0007669"/>
    <property type="project" value="TreeGrafter"/>
</dbReference>
<dbReference type="PIRSF" id="PIRSF002741">
    <property type="entry name" value="MppA"/>
    <property type="match status" value="1"/>
</dbReference>
<organism evidence="2 3">
    <name type="scientific">Kibdelosporangium aridum</name>
    <dbReference type="NCBI Taxonomy" id="2030"/>
    <lineage>
        <taxon>Bacteria</taxon>
        <taxon>Bacillati</taxon>
        <taxon>Actinomycetota</taxon>
        <taxon>Actinomycetes</taxon>
        <taxon>Pseudonocardiales</taxon>
        <taxon>Pseudonocardiaceae</taxon>
        <taxon>Kibdelosporangium</taxon>
    </lineage>
</organism>
<sequence>MVVTRRELLRLAGAGVGAVAGWSLLTACGGAAPAGPVQGAGTGSPRRGGTVRLAFVGGGATESLDPLAAYSPADLARGQVAFDRLFTVAGGKITSALAVSAQPAPDARSFTLTLREGVTWHDGSPLVAQDVAFSLSQLTTQGRQFAAELPRTIDIPNVAVTGERTLRVPTLLPVGDPAGLLAAASMTVVKNGTTTFEAGTLVGTGAYRVVAFEPGRETRLARHDRYWGGAPNADELVILSVDDAQARVNAVRGGQADYASDIPYPLAKTGAGTDTLEVRTAGERQRTGYGFVLNTTKPLMADPRVRKALRLAVDRKALVDAVFLGYGEPGNDLFGHGAQYFADDIPVLGRDLDRARALLAEAGANGATLTIRSAEYETGLNSSTQLFVEQLRSLGLNAAAQIVGPAEYFDPGGIAAADALAFPLGPFPLSVIFNRSAAFPSLALRDPQLESALATAAATLDEGERARAWRTAQEVMADRGNWIVWGRGDVLSLTRKDLTGIEVRESAKYPYLGKAGFAG</sequence>
<dbReference type="InterPro" id="IPR030678">
    <property type="entry name" value="Peptide/Ni-bd"/>
</dbReference>
<dbReference type="RefSeq" id="WP_037269967.1">
    <property type="nucleotide sequence ID" value="NZ_QHKI01000070.1"/>
</dbReference>
<reference evidence="2 3" key="1">
    <citation type="submission" date="2018-05" db="EMBL/GenBank/DDBJ databases">
        <title>Evolution of GPA BGCs.</title>
        <authorList>
            <person name="Waglechner N."/>
            <person name="Wright G.D."/>
        </authorList>
    </citation>
    <scope>NUCLEOTIDE SEQUENCE [LARGE SCALE GENOMIC DNA]</scope>
    <source>
        <strain evidence="2 3">A82846</strain>
    </source>
</reference>
<dbReference type="AlphaFoldDB" id="A0A428YNI4"/>
<dbReference type="InterPro" id="IPR000914">
    <property type="entry name" value="SBP_5_dom"/>
</dbReference>
<accession>A0A428YNI4</accession>
<dbReference type="PROSITE" id="PS51318">
    <property type="entry name" value="TAT"/>
    <property type="match status" value="1"/>
</dbReference>
<dbReference type="SUPFAM" id="SSF53850">
    <property type="entry name" value="Periplasmic binding protein-like II"/>
    <property type="match status" value="1"/>
</dbReference>
<dbReference type="Pfam" id="PF00496">
    <property type="entry name" value="SBP_bac_5"/>
    <property type="match status" value="1"/>
</dbReference>
<evidence type="ECO:0000259" key="1">
    <source>
        <dbReference type="Pfam" id="PF00496"/>
    </source>
</evidence>
<feature type="domain" description="Solute-binding protein family 5" evidence="1">
    <location>
        <begin position="93"/>
        <end position="406"/>
    </location>
</feature>
<name>A0A428YNI4_KIBAR</name>
<dbReference type="PANTHER" id="PTHR30290">
    <property type="entry name" value="PERIPLASMIC BINDING COMPONENT OF ABC TRANSPORTER"/>
    <property type="match status" value="1"/>
</dbReference>
<dbReference type="EMBL" id="QHKI01000070">
    <property type="protein sequence ID" value="RSM69670.1"/>
    <property type="molecule type" value="Genomic_DNA"/>
</dbReference>
<dbReference type="PROSITE" id="PS51257">
    <property type="entry name" value="PROKAR_LIPOPROTEIN"/>
    <property type="match status" value="1"/>
</dbReference>
<dbReference type="GO" id="GO:0043190">
    <property type="term" value="C:ATP-binding cassette (ABC) transporter complex"/>
    <property type="evidence" value="ECO:0007669"/>
    <property type="project" value="InterPro"/>
</dbReference>
<comment type="caution">
    <text evidence="2">The sequence shown here is derived from an EMBL/GenBank/DDBJ whole genome shotgun (WGS) entry which is preliminary data.</text>
</comment>